<dbReference type="OrthoDB" id="270258at2759"/>
<feature type="transmembrane region" description="Helical" evidence="1">
    <location>
        <begin position="111"/>
        <end position="132"/>
    </location>
</feature>
<dbReference type="EMBL" id="ATMH01006349">
    <property type="protein sequence ID" value="EPY26044.1"/>
    <property type="molecule type" value="Genomic_DNA"/>
</dbReference>
<feature type="transmembrane region" description="Helical" evidence="1">
    <location>
        <begin position="423"/>
        <end position="446"/>
    </location>
</feature>
<reference evidence="3 4" key="1">
    <citation type="journal article" date="2013" name="PLoS ONE">
        <title>Predicting the Proteins of Angomonas deanei, Strigomonas culicis and Their Respective Endosymbionts Reveals New Aspects of the Trypanosomatidae Family.</title>
        <authorList>
            <person name="Motta M.C."/>
            <person name="Martins A.C."/>
            <person name="de Souza S.S."/>
            <person name="Catta-Preta C.M."/>
            <person name="Silva R."/>
            <person name="Klein C.C."/>
            <person name="de Almeida L.G."/>
            <person name="de Lima Cunha O."/>
            <person name="Ciapina L.P."/>
            <person name="Brocchi M."/>
            <person name="Colabardini A.C."/>
            <person name="de Araujo Lima B."/>
            <person name="Machado C.R."/>
            <person name="de Almeida Soares C.M."/>
            <person name="Probst C.M."/>
            <person name="de Menezes C.B."/>
            <person name="Thompson C.E."/>
            <person name="Bartholomeu D.C."/>
            <person name="Gradia D.F."/>
            <person name="Pavoni D.P."/>
            <person name="Grisard E.C."/>
            <person name="Fantinatti-Garboggini F."/>
            <person name="Marchini F.K."/>
            <person name="Rodrigues-Luiz G.F."/>
            <person name="Wagner G."/>
            <person name="Goldman G.H."/>
            <person name="Fietto J.L."/>
            <person name="Elias M.C."/>
            <person name="Goldman M.H."/>
            <person name="Sagot M.F."/>
            <person name="Pereira M."/>
            <person name="Stoco P.H."/>
            <person name="de Mendonca-Neto R.P."/>
            <person name="Teixeira S.M."/>
            <person name="Maciel T.E."/>
            <person name="de Oliveira Mendes T.A."/>
            <person name="Urmenyi T.P."/>
            <person name="de Souza W."/>
            <person name="Schenkman S."/>
            <person name="de Vasconcelos A.T."/>
        </authorList>
    </citation>
    <scope>NUCLEOTIDE SEQUENCE [LARGE SCALE GENOMIC DNA]</scope>
</reference>
<feature type="transmembrane region" description="Helical" evidence="1">
    <location>
        <begin position="383"/>
        <end position="411"/>
    </location>
</feature>
<evidence type="ECO:0000256" key="1">
    <source>
        <dbReference type="SAM" id="Phobius"/>
    </source>
</evidence>
<accession>S9USH3</accession>
<feature type="transmembrane region" description="Helical" evidence="1">
    <location>
        <begin position="351"/>
        <end position="371"/>
    </location>
</feature>
<gene>
    <name evidence="3" type="ORF">STCU_03172</name>
    <name evidence="2" type="ORF">STCU_06349</name>
</gene>
<feature type="transmembrane region" description="Helical" evidence="1">
    <location>
        <begin position="72"/>
        <end position="91"/>
    </location>
</feature>
<keyword evidence="1" id="KW-0812">Transmembrane</keyword>
<name>S9USH3_9TRYP</name>
<evidence type="ECO:0000313" key="2">
    <source>
        <dbReference type="EMBL" id="EPY26044.1"/>
    </source>
</evidence>
<dbReference type="EMBL" id="ATMH01003172">
    <property type="protein sequence ID" value="EPY31853.1"/>
    <property type="molecule type" value="Genomic_DNA"/>
</dbReference>
<dbReference type="AlphaFoldDB" id="S9USH3"/>
<comment type="caution">
    <text evidence="3">The sequence shown here is derived from an EMBL/GenBank/DDBJ whole genome shotgun (WGS) entry which is preliminary data.</text>
</comment>
<evidence type="ECO:0000313" key="3">
    <source>
        <dbReference type="EMBL" id="EPY31853.1"/>
    </source>
</evidence>
<reference evidence="3" key="2">
    <citation type="submission" date="2013-03" db="EMBL/GenBank/DDBJ databases">
        <authorList>
            <person name="Motta M.C.M."/>
            <person name="Martins A.C.A."/>
            <person name="Preta C.M.C.C."/>
            <person name="Silva R."/>
            <person name="de Souza S.S."/>
            <person name="Klein C.C."/>
            <person name="de Almeida L.G.P."/>
            <person name="Cunha O.L."/>
            <person name="Colabardini A.C."/>
            <person name="Lima B.A."/>
            <person name="Machado C.R."/>
            <person name="Soares C.M.A."/>
            <person name="de Menezes C.B.A."/>
            <person name="Bartolomeu D.C."/>
            <person name="Grisard E.C."/>
            <person name="Fantinatti-Garboggini F."/>
            <person name="Rodrigues-Luiz G.F."/>
            <person name="Wagner G."/>
            <person name="Goldman G.H."/>
            <person name="Fietto J.L.R."/>
            <person name="Ciapina L.P."/>
            <person name="Brocchi M."/>
            <person name="Elias M.C."/>
            <person name="Goldman M.H.S."/>
            <person name="Sagot M.-F."/>
            <person name="Pereira M."/>
            <person name="Stoco P.H."/>
            <person name="Teixeira S.M.R."/>
            <person name="de Mendonca-Neto R.P."/>
            <person name="Maciel T.E.F."/>
            <person name="Mendes T.A.O."/>
            <person name="Urmenyi T.P."/>
            <person name="Teixeira M.M.G."/>
            <person name="de Camargo E.F.P."/>
            <person name="de Sousa W."/>
            <person name="Schenkman S."/>
            <person name="de Vasconcelos A.T.R."/>
        </authorList>
    </citation>
    <scope>NUCLEOTIDE SEQUENCE</scope>
</reference>
<protein>
    <submittedName>
        <fullName evidence="3">Uncharacterized protein</fullName>
    </submittedName>
</protein>
<proteinExistence type="predicted"/>
<keyword evidence="1" id="KW-0472">Membrane</keyword>
<dbReference type="Proteomes" id="UP000015354">
    <property type="component" value="Unassembled WGS sequence"/>
</dbReference>
<evidence type="ECO:0000313" key="4">
    <source>
        <dbReference type="Proteomes" id="UP000015354"/>
    </source>
</evidence>
<organism evidence="3 4">
    <name type="scientific">Strigomonas culicis</name>
    <dbReference type="NCBI Taxonomy" id="28005"/>
    <lineage>
        <taxon>Eukaryota</taxon>
        <taxon>Discoba</taxon>
        <taxon>Euglenozoa</taxon>
        <taxon>Kinetoplastea</taxon>
        <taxon>Metakinetoplastina</taxon>
        <taxon>Trypanosomatida</taxon>
        <taxon>Trypanosomatidae</taxon>
        <taxon>Strigomonadinae</taxon>
        <taxon>Strigomonas</taxon>
    </lineage>
</organism>
<feature type="transmembrane region" description="Helical" evidence="1">
    <location>
        <begin position="36"/>
        <end position="60"/>
    </location>
</feature>
<keyword evidence="4" id="KW-1185">Reference proteome</keyword>
<sequence length="448" mass="49943">MKPKVVTREEYVQERQKVEDCKRTDRLLATAKHVRWCLAISIMVGVMITSNLVFACFLGFLRTALRSDVNLAITTLVLMVVITFIEVIVVISPLGRMSSPSSARDGSLRILSWCALLFTTSLLFGVITALAFTRVQAEAHVLSRPSMDFTMNRECTAYQGSSDPSFAFLPALLTDLRWRPITTDETGETFQYYCLRRDSTKMCYVLLFFDPYYESDVFNNATALQLYKDVGSTTALGFKPFVVGGPIDTWCASSNRTQVLAVSDALYAEVKAERDTLYPDAVWLNSSGRPNTFHNYSFRCSSDINREKTENPQGSTTMWYDHSPSWSQYYVPLLSNTQQVRSTFEKVHKHFLHYIFTCYVITAGLWGLMLFAQTIFRQSAATILGTTTIVMLCALNPVSLLVSGILCVHVSDSVFMCSASSGGAMIGGSVGMIFLLATIYVSAAAYPK</sequence>
<keyword evidence="1" id="KW-1133">Transmembrane helix</keyword>